<evidence type="ECO:0000256" key="4">
    <source>
        <dbReference type="ARBA" id="ARBA00023027"/>
    </source>
</evidence>
<feature type="binding site" evidence="5 6">
    <location>
        <position position="209"/>
    </location>
    <ligand>
        <name>Zn(2+)</name>
        <dbReference type="ChEBI" id="CHEBI:29105"/>
    </ligand>
</feature>
<dbReference type="PROSITE" id="PS50305">
    <property type="entry name" value="SIRTUIN"/>
    <property type="match status" value="1"/>
</dbReference>
<evidence type="ECO:0000259" key="7">
    <source>
        <dbReference type="PROSITE" id="PS50305"/>
    </source>
</evidence>
<dbReference type="NCBIfam" id="NF003738">
    <property type="entry name" value="PRK05333.1"/>
    <property type="match status" value="1"/>
</dbReference>
<keyword evidence="3 5" id="KW-0862">Zinc</keyword>
<comment type="subcellular location">
    <subcellularLocation>
        <location evidence="5">Cytoplasm</location>
    </subcellularLocation>
</comment>
<evidence type="ECO:0000313" key="9">
    <source>
        <dbReference type="Proteomes" id="UP000199317"/>
    </source>
</evidence>
<evidence type="ECO:0000256" key="6">
    <source>
        <dbReference type="PROSITE-ProRule" id="PRU00236"/>
    </source>
</evidence>
<feature type="domain" description="Deacetylase sirtuin-type" evidence="7">
    <location>
        <begin position="29"/>
        <end position="315"/>
    </location>
</feature>
<dbReference type="PANTHER" id="PTHR11085">
    <property type="entry name" value="NAD-DEPENDENT PROTEIN DEACYLASE SIRTUIN-5, MITOCHONDRIAL-RELATED"/>
    <property type="match status" value="1"/>
</dbReference>
<accession>A0A1H0W1X3</accession>
<feature type="binding site" evidence="5 6">
    <location>
        <position position="212"/>
    </location>
    <ligand>
        <name>Zn(2+)</name>
        <dbReference type="ChEBI" id="CHEBI:29105"/>
    </ligand>
</feature>
<feature type="binding site" evidence="5">
    <location>
        <position position="294"/>
    </location>
    <ligand>
        <name>NAD(+)</name>
        <dbReference type="ChEBI" id="CHEBI:57540"/>
    </ligand>
</feature>
<dbReference type="RefSeq" id="WP_192883903.1">
    <property type="nucleotide sequence ID" value="NZ_CP028290.1"/>
</dbReference>
<dbReference type="AlphaFoldDB" id="A0A1H0W1X3"/>
<dbReference type="InterPro" id="IPR026591">
    <property type="entry name" value="Sirtuin_cat_small_dom_sf"/>
</dbReference>
<evidence type="ECO:0000256" key="3">
    <source>
        <dbReference type="ARBA" id="ARBA00022833"/>
    </source>
</evidence>
<comment type="catalytic activity">
    <reaction evidence="5">
        <text>N(6)-acetyl-L-lysyl-[protein] + NAD(+) + H2O = 2''-O-acetyl-ADP-D-ribose + nicotinamide + L-lysyl-[protein]</text>
        <dbReference type="Rhea" id="RHEA:43636"/>
        <dbReference type="Rhea" id="RHEA-COMP:9752"/>
        <dbReference type="Rhea" id="RHEA-COMP:10731"/>
        <dbReference type="ChEBI" id="CHEBI:15377"/>
        <dbReference type="ChEBI" id="CHEBI:17154"/>
        <dbReference type="ChEBI" id="CHEBI:29969"/>
        <dbReference type="ChEBI" id="CHEBI:57540"/>
        <dbReference type="ChEBI" id="CHEBI:61930"/>
        <dbReference type="ChEBI" id="CHEBI:83767"/>
        <dbReference type="EC" id="2.3.1.286"/>
    </reaction>
</comment>
<dbReference type="InterPro" id="IPR050134">
    <property type="entry name" value="NAD-dep_sirtuin_deacylases"/>
</dbReference>
<dbReference type="InterPro" id="IPR003000">
    <property type="entry name" value="Sirtuin"/>
</dbReference>
<gene>
    <name evidence="5" type="primary">cobB</name>
    <name evidence="8" type="ORF">SAMN04489708_13128</name>
</gene>
<dbReference type="GO" id="GO:0008270">
    <property type="term" value="F:zinc ion binding"/>
    <property type="evidence" value="ECO:0007669"/>
    <property type="project" value="UniProtKB-UniRule"/>
</dbReference>
<comment type="cofactor">
    <cofactor evidence="5">
        <name>Zn(2+)</name>
        <dbReference type="ChEBI" id="CHEBI:29105"/>
    </cofactor>
    <text evidence="5">Binds 1 zinc ion per subunit.</text>
</comment>
<dbReference type="GO" id="GO:0017136">
    <property type="term" value="F:histone deacetylase activity, NAD-dependent"/>
    <property type="evidence" value="ECO:0007669"/>
    <property type="project" value="TreeGrafter"/>
</dbReference>
<keyword evidence="4 5" id="KW-0520">NAD</keyword>
<feature type="binding site" evidence="5">
    <location>
        <begin position="276"/>
        <end position="278"/>
    </location>
    <ligand>
        <name>NAD(+)</name>
        <dbReference type="ChEBI" id="CHEBI:57540"/>
    </ligand>
</feature>
<evidence type="ECO:0000313" key="8">
    <source>
        <dbReference type="EMBL" id="SDP84702.1"/>
    </source>
</evidence>
<evidence type="ECO:0000256" key="2">
    <source>
        <dbReference type="ARBA" id="ARBA00022723"/>
    </source>
</evidence>
<dbReference type="Gene3D" id="3.40.50.1220">
    <property type="entry name" value="TPP-binding domain"/>
    <property type="match status" value="1"/>
</dbReference>
<evidence type="ECO:0000256" key="1">
    <source>
        <dbReference type="ARBA" id="ARBA00022679"/>
    </source>
</evidence>
<dbReference type="InterPro" id="IPR029035">
    <property type="entry name" value="DHS-like_NAD/FAD-binding_dom"/>
</dbReference>
<dbReference type="Gene3D" id="3.30.1600.10">
    <property type="entry name" value="SIR2/SIRT2 'Small Domain"/>
    <property type="match status" value="1"/>
</dbReference>
<dbReference type="InterPro" id="IPR026590">
    <property type="entry name" value="Ssirtuin_cat_dom"/>
</dbReference>
<keyword evidence="1 5" id="KW-0808">Transferase</keyword>
<comment type="function">
    <text evidence="5">NAD-dependent protein deacetylase which modulates the activities of several enzymes which are inactive in their acetylated form.</text>
</comment>
<proteinExistence type="inferred from homology"/>
<reference evidence="9" key="1">
    <citation type="submission" date="2016-10" db="EMBL/GenBank/DDBJ databases">
        <authorList>
            <person name="Varghese N."/>
            <person name="Submissions S."/>
        </authorList>
    </citation>
    <scope>NUCLEOTIDE SEQUENCE [LARGE SCALE GENOMIC DNA]</scope>
    <source>
        <strain evidence="9">DSM 17101</strain>
    </source>
</reference>
<feature type="binding site" evidence="5">
    <location>
        <begin position="132"/>
        <end position="135"/>
    </location>
    <ligand>
        <name>NAD(+)</name>
        <dbReference type="ChEBI" id="CHEBI:57540"/>
    </ligand>
</feature>
<comment type="similarity">
    <text evidence="5">Belongs to the sirtuin family. Class II subfamily.</text>
</comment>
<protein>
    <recommendedName>
        <fullName evidence="5">NAD-dependent protein deacetylase</fullName>
        <ecNumber evidence="5">2.3.1.286</ecNumber>
    </recommendedName>
    <alternativeName>
        <fullName evidence="5">Regulatory protein SIR2 homolog</fullName>
    </alternativeName>
</protein>
<feature type="active site" description="Proton acceptor" evidence="5 6">
    <location>
        <position position="150"/>
    </location>
</feature>
<evidence type="ECO:0000256" key="5">
    <source>
        <dbReference type="HAMAP-Rule" id="MF_01967"/>
    </source>
</evidence>
<dbReference type="HAMAP" id="MF_01967">
    <property type="entry name" value="Sirtuin_ClassII"/>
    <property type="match status" value="1"/>
</dbReference>
<keyword evidence="5" id="KW-0963">Cytoplasm</keyword>
<dbReference type="Proteomes" id="UP000199317">
    <property type="component" value="Unassembled WGS sequence"/>
</dbReference>
<dbReference type="GO" id="GO:0070403">
    <property type="term" value="F:NAD+ binding"/>
    <property type="evidence" value="ECO:0007669"/>
    <property type="project" value="UniProtKB-UniRule"/>
</dbReference>
<dbReference type="EC" id="2.3.1.286" evidence="5"/>
<dbReference type="PANTHER" id="PTHR11085:SF10">
    <property type="entry name" value="NAD-DEPENDENT PROTEIN DEACYLASE SIRTUIN-5, MITOCHONDRIAL-RELATED"/>
    <property type="match status" value="1"/>
</dbReference>
<feature type="binding site" evidence="5 6">
    <location>
        <position position="161"/>
    </location>
    <ligand>
        <name>Zn(2+)</name>
        <dbReference type="ChEBI" id="CHEBI:29105"/>
    </ligand>
</feature>
<dbReference type="GO" id="GO:0005737">
    <property type="term" value="C:cytoplasm"/>
    <property type="evidence" value="ECO:0007669"/>
    <property type="project" value="UniProtKB-SubCell"/>
</dbReference>
<dbReference type="InterPro" id="IPR026587">
    <property type="entry name" value="Sirtuin_class_II"/>
</dbReference>
<dbReference type="Pfam" id="PF02146">
    <property type="entry name" value="SIR2"/>
    <property type="match status" value="1"/>
</dbReference>
<keyword evidence="2 5" id="KW-0479">Metal-binding</keyword>
<dbReference type="SUPFAM" id="SSF52467">
    <property type="entry name" value="DHS-like NAD/FAD-binding domain"/>
    <property type="match status" value="1"/>
</dbReference>
<name>A0A1H0W1X3_9BURK</name>
<dbReference type="EMBL" id="FNJL01000031">
    <property type="protein sequence ID" value="SDP84702.1"/>
    <property type="molecule type" value="Genomic_DNA"/>
</dbReference>
<comment type="caution">
    <text evidence="5">Lacks conserved residue(s) required for the propagation of feature annotation.</text>
</comment>
<organism evidence="8 9">
    <name type="scientific">Paracidovorax cattleyae</name>
    <dbReference type="NCBI Taxonomy" id="80868"/>
    <lineage>
        <taxon>Bacteria</taxon>
        <taxon>Pseudomonadati</taxon>
        <taxon>Pseudomonadota</taxon>
        <taxon>Betaproteobacteria</taxon>
        <taxon>Burkholderiales</taxon>
        <taxon>Comamonadaceae</taxon>
        <taxon>Paracidovorax</taxon>
    </lineage>
</organism>
<sequence length="315" mass="32858">MQKASLPISDGIGSTGEGLPLPVSGSVSLPASAGGLDALLAWARACPRLFVLTGAGCSTASGIPDYRDEGGAWKRSPPVTYQAFMGDEAVRRRYWARSMIGWRIMGGAAPGPAHHALAALEAMGRVEMLLTQNVDGLHTAAGQQRVIDLHGRIDTVRCMACEARMPRADLQSWLEDRNPAWAALTATAAPDGDADLDGRDFSTFALPSCPHCGGGPLKPDVVFFGESVPRERVEAARAALARSDGLLVAGSSLMVYSGFRFVQAAVDSGLPVAAVNRGVTRADALIAVKVEDDVGRVLEALAHALAPSRGVPPAA</sequence>
<feature type="binding site" evidence="5 6">
    <location>
        <position position="158"/>
    </location>
    <ligand>
        <name>Zn(2+)</name>
        <dbReference type="ChEBI" id="CHEBI:29105"/>
    </ligand>
</feature>
<feature type="binding site" evidence="5">
    <location>
        <begin position="250"/>
        <end position="252"/>
    </location>
    <ligand>
        <name>NAD(+)</name>
        <dbReference type="ChEBI" id="CHEBI:57540"/>
    </ligand>
</feature>
<keyword evidence="9" id="KW-1185">Reference proteome</keyword>